<organism evidence="11 12">
    <name type="scientific">Bordetella genomosp. 7</name>
    <dbReference type="NCBI Taxonomy" id="1416805"/>
    <lineage>
        <taxon>Bacteria</taxon>
        <taxon>Pseudomonadati</taxon>
        <taxon>Pseudomonadota</taxon>
        <taxon>Betaproteobacteria</taxon>
        <taxon>Burkholderiales</taxon>
        <taxon>Alcaligenaceae</taxon>
        <taxon>Bordetella</taxon>
    </lineage>
</organism>
<dbReference type="Proteomes" id="UP000216947">
    <property type="component" value="Unassembled WGS sequence"/>
</dbReference>
<keyword evidence="4 8" id="KW-0378">Hydrolase</keyword>
<evidence type="ECO:0000256" key="3">
    <source>
        <dbReference type="ARBA" id="ARBA00022723"/>
    </source>
</evidence>
<dbReference type="GO" id="GO:0005576">
    <property type="term" value="C:extracellular region"/>
    <property type="evidence" value="ECO:0007669"/>
    <property type="project" value="UniProtKB-SubCell"/>
</dbReference>
<dbReference type="InterPro" id="IPR013856">
    <property type="entry name" value="Peptidase_M4_domain"/>
</dbReference>
<dbReference type="InterPro" id="IPR001570">
    <property type="entry name" value="Peptidase_M4_C_domain"/>
</dbReference>
<dbReference type="AlphaFoldDB" id="A0A261RD82"/>
<evidence type="ECO:0000313" key="11">
    <source>
        <dbReference type="EMBL" id="OZI22988.1"/>
    </source>
</evidence>
<comment type="caution">
    <text evidence="11">The sequence shown here is derived from an EMBL/GenBank/DDBJ whole genome shotgun (WGS) entry which is preliminary data.</text>
</comment>
<comment type="function">
    <text evidence="8">Extracellular zinc metalloprotease.</text>
</comment>
<dbReference type="Pfam" id="PF01447">
    <property type="entry name" value="Peptidase_M4"/>
    <property type="match status" value="1"/>
</dbReference>
<dbReference type="PANTHER" id="PTHR43579">
    <property type="match status" value="1"/>
</dbReference>
<comment type="cofactor">
    <cofactor evidence="8">
        <name>Zn(2+)</name>
        <dbReference type="ChEBI" id="CHEBI:29105"/>
    </cofactor>
</comment>
<feature type="active site" evidence="7">
    <location>
        <position position="175"/>
    </location>
</feature>
<comment type="similarity">
    <text evidence="1 8">Belongs to the peptidase M4 family.</text>
</comment>
<keyword evidence="12" id="KW-1185">Reference proteome</keyword>
<comment type="subcellular location">
    <subcellularLocation>
        <location evidence="8">Secreted</location>
    </subcellularLocation>
</comment>
<dbReference type="Gene3D" id="3.10.170.10">
    <property type="match status" value="1"/>
</dbReference>
<name>A0A261RD82_9BORD</name>
<reference evidence="12" key="1">
    <citation type="submission" date="2017-05" db="EMBL/GenBank/DDBJ databases">
        <title>Complete and WGS of Bordetella genogroups.</title>
        <authorList>
            <person name="Spilker T."/>
            <person name="Lipuma J."/>
        </authorList>
    </citation>
    <scope>NUCLEOTIDE SEQUENCE [LARGE SCALE GENOMIC DNA]</scope>
    <source>
        <strain evidence="12">AU18089</strain>
    </source>
</reference>
<proteinExistence type="inferred from homology"/>
<dbReference type="GO" id="GO:0004222">
    <property type="term" value="F:metalloendopeptidase activity"/>
    <property type="evidence" value="ECO:0007669"/>
    <property type="project" value="UniProtKB-UniRule"/>
</dbReference>
<evidence type="ECO:0000313" key="12">
    <source>
        <dbReference type="Proteomes" id="UP000216947"/>
    </source>
</evidence>
<keyword evidence="8" id="KW-0964">Secreted</keyword>
<evidence type="ECO:0000256" key="1">
    <source>
        <dbReference type="ARBA" id="ARBA00009388"/>
    </source>
</evidence>
<evidence type="ECO:0000256" key="2">
    <source>
        <dbReference type="ARBA" id="ARBA00022670"/>
    </source>
</evidence>
<evidence type="ECO:0000256" key="4">
    <source>
        <dbReference type="ARBA" id="ARBA00022801"/>
    </source>
</evidence>
<dbReference type="SUPFAM" id="SSF55486">
    <property type="entry name" value="Metalloproteases ('zincins'), catalytic domain"/>
    <property type="match status" value="1"/>
</dbReference>
<keyword evidence="3" id="KW-0479">Metal-binding</keyword>
<dbReference type="Gene3D" id="1.10.390.10">
    <property type="entry name" value="Neutral Protease Domain 2"/>
    <property type="match status" value="1"/>
</dbReference>
<protein>
    <recommendedName>
        <fullName evidence="8">Neutral metalloproteinase</fullName>
        <ecNumber evidence="8">3.4.24.-</ecNumber>
    </recommendedName>
</protein>
<keyword evidence="6 8" id="KW-0482">Metalloprotease</keyword>
<dbReference type="EC" id="3.4.24.-" evidence="8"/>
<evidence type="ECO:0000256" key="5">
    <source>
        <dbReference type="ARBA" id="ARBA00022833"/>
    </source>
</evidence>
<feature type="domain" description="Peptidase M4 C-terminal" evidence="10">
    <location>
        <begin position="185"/>
        <end position="350"/>
    </location>
</feature>
<dbReference type="GO" id="GO:0006508">
    <property type="term" value="P:proteolysis"/>
    <property type="evidence" value="ECO:0007669"/>
    <property type="project" value="UniProtKB-KW"/>
</dbReference>
<dbReference type="InterPro" id="IPR052759">
    <property type="entry name" value="Metalloprotease_M4"/>
</dbReference>
<dbReference type="Pfam" id="PF02868">
    <property type="entry name" value="Peptidase_M4_C"/>
    <property type="match status" value="1"/>
</dbReference>
<accession>A0A261RD82</accession>
<dbReference type="InterPro" id="IPR027268">
    <property type="entry name" value="Peptidase_M4/M1_CTD_sf"/>
</dbReference>
<dbReference type="InterPro" id="IPR023612">
    <property type="entry name" value="Peptidase_M4"/>
</dbReference>
<dbReference type="PRINTS" id="PR00730">
    <property type="entry name" value="THERMOLYSIN"/>
</dbReference>
<evidence type="ECO:0000259" key="10">
    <source>
        <dbReference type="Pfam" id="PF02868"/>
    </source>
</evidence>
<feature type="domain" description="Peptidase M4" evidence="9">
    <location>
        <begin position="100"/>
        <end position="181"/>
    </location>
</feature>
<dbReference type="EMBL" id="NEVK01000004">
    <property type="protein sequence ID" value="OZI22988.1"/>
    <property type="molecule type" value="Genomic_DNA"/>
</dbReference>
<keyword evidence="2 8" id="KW-0645">Protease</keyword>
<evidence type="ECO:0000256" key="6">
    <source>
        <dbReference type="ARBA" id="ARBA00023049"/>
    </source>
</evidence>
<dbReference type="PANTHER" id="PTHR43579:SF1">
    <property type="entry name" value="NEUTRAL METALLOPROTEINASE"/>
    <property type="match status" value="1"/>
</dbReference>
<gene>
    <name evidence="11" type="ORF">CAL19_08590</name>
</gene>
<dbReference type="RefSeq" id="WP_094796566.1">
    <property type="nucleotide sequence ID" value="NZ_NEVK01000004.1"/>
</dbReference>
<dbReference type="GO" id="GO:0046872">
    <property type="term" value="F:metal ion binding"/>
    <property type="evidence" value="ECO:0007669"/>
    <property type="project" value="UniProtKB-UniRule"/>
</dbReference>
<evidence type="ECO:0000259" key="9">
    <source>
        <dbReference type="Pfam" id="PF01447"/>
    </source>
</evidence>
<dbReference type="CDD" id="cd09597">
    <property type="entry name" value="M4_TLP"/>
    <property type="match status" value="1"/>
</dbReference>
<evidence type="ECO:0000256" key="7">
    <source>
        <dbReference type="PIRSR" id="PIRSR623612-1"/>
    </source>
</evidence>
<feature type="active site" description="Proton donor" evidence="7">
    <location>
        <position position="276"/>
    </location>
</feature>
<evidence type="ECO:0000256" key="8">
    <source>
        <dbReference type="RuleBase" id="RU366073"/>
    </source>
</evidence>
<sequence length="352" mass="38207">MSKVMSDPWCSGVIPPYMLDRLARHASPRVRQRALATLHIDRQERSLRPTRATLLAQRQAPGAALHPPGQVQRAVYSAAHGTALPGQLVRTEGQPPSGDLAADEAYAHLGATYEFFWKVYRRHSIDNAGLPLVGTVHYGEDYDNAFWNGTQMVFGDGDGEIFNRFTVAVEIVGHELAHGVIDHEAALQYQGQSGALNESLSDVFGVLVKQYQAGQRADQADWLVGAGLFTQAVNAKALRSMAQPGSAYDDPALGKDPQPAHMRDYVHTSDDNGGVHINSGIPNRAFYLAATALGGPAWERAGRVWYDVLRDRRLGAQADFATFARLTVDAASADAATRQAVSDAWRQVGVLP</sequence>
<keyword evidence="5 8" id="KW-0862">Zinc</keyword>